<keyword evidence="3" id="KW-1185">Reference proteome</keyword>
<dbReference type="EMBL" id="LXQA011249319">
    <property type="protein sequence ID" value="MCI90612.1"/>
    <property type="molecule type" value="Genomic_DNA"/>
</dbReference>
<dbReference type="Proteomes" id="UP000265520">
    <property type="component" value="Unassembled WGS sequence"/>
</dbReference>
<sequence>MRQAKREKASPAVRHAGVEGEEGVL</sequence>
<organism evidence="2 3">
    <name type="scientific">Trifolium medium</name>
    <dbReference type="NCBI Taxonomy" id="97028"/>
    <lineage>
        <taxon>Eukaryota</taxon>
        <taxon>Viridiplantae</taxon>
        <taxon>Streptophyta</taxon>
        <taxon>Embryophyta</taxon>
        <taxon>Tracheophyta</taxon>
        <taxon>Spermatophyta</taxon>
        <taxon>Magnoliopsida</taxon>
        <taxon>eudicotyledons</taxon>
        <taxon>Gunneridae</taxon>
        <taxon>Pentapetalae</taxon>
        <taxon>rosids</taxon>
        <taxon>fabids</taxon>
        <taxon>Fabales</taxon>
        <taxon>Fabaceae</taxon>
        <taxon>Papilionoideae</taxon>
        <taxon>50 kb inversion clade</taxon>
        <taxon>NPAAA clade</taxon>
        <taxon>Hologalegina</taxon>
        <taxon>IRL clade</taxon>
        <taxon>Trifolieae</taxon>
        <taxon>Trifolium</taxon>
    </lineage>
</organism>
<feature type="region of interest" description="Disordered" evidence="1">
    <location>
        <begin position="1"/>
        <end position="25"/>
    </location>
</feature>
<reference evidence="2 3" key="1">
    <citation type="journal article" date="2018" name="Front. Plant Sci.">
        <title>Red Clover (Trifolium pratense) and Zigzag Clover (T. medium) - A Picture of Genomic Similarities and Differences.</title>
        <authorList>
            <person name="Dluhosova J."/>
            <person name="Istvanek J."/>
            <person name="Nedelnik J."/>
            <person name="Repkova J."/>
        </authorList>
    </citation>
    <scope>NUCLEOTIDE SEQUENCE [LARGE SCALE GENOMIC DNA]</scope>
    <source>
        <strain evidence="3">cv. 10/8</strain>
        <tissue evidence="2">Leaf</tissue>
    </source>
</reference>
<name>A0A392VT18_9FABA</name>
<evidence type="ECO:0000256" key="1">
    <source>
        <dbReference type="SAM" id="MobiDB-lite"/>
    </source>
</evidence>
<dbReference type="AlphaFoldDB" id="A0A392VT18"/>
<evidence type="ECO:0000313" key="2">
    <source>
        <dbReference type="EMBL" id="MCI90612.1"/>
    </source>
</evidence>
<accession>A0A392VT18</accession>
<protein>
    <submittedName>
        <fullName evidence="2">Uncharacterized protein</fullName>
    </submittedName>
</protein>
<comment type="caution">
    <text evidence="2">The sequence shown here is derived from an EMBL/GenBank/DDBJ whole genome shotgun (WGS) entry which is preliminary data.</text>
</comment>
<feature type="non-terminal residue" evidence="2">
    <location>
        <position position="25"/>
    </location>
</feature>
<evidence type="ECO:0000313" key="3">
    <source>
        <dbReference type="Proteomes" id="UP000265520"/>
    </source>
</evidence>
<proteinExistence type="predicted"/>